<dbReference type="OMA" id="RYNAWAA"/>
<reference evidence="5" key="2">
    <citation type="submission" date="2025-08" db="UniProtKB">
        <authorList>
            <consortium name="Ensembl"/>
        </authorList>
    </citation>
    <scope>IDENTIFICATION</scope>
</reference>
<dbReference type="InterPro" id="IPR001073">
    <property type="entry name" value="C1q_dom"/>
</dbReference>
<feature type="domain" description="C1q" evidence="4">
    <location>
        <begin position="66"/>
        <end position="203"/>
    </location>
</feature>
<keyword evidence="2" id="KW-0964">Secreted</keyword>
<dbReference type="SUPFAM" id="SSF49842">
    <property type="entry name" value="TNF-like"/>
    <property type="match status" value="1"/>
</dbReference>
<dbReference type="Pfam" id="PF00386">
    <property type="entry name" value="C1q"/>
    <property type="match status" value="1"/>
</dbReference>
<dbReference type="GO" id="GO:0005576">
    <property type="term" value="C:extracellular region"/>
    <property type="evidence" value="ECO:0007669"/>
    <property type="project" value="UniProtKB-SubCell"/>
</dbReference>
<proteinExistence type="predicted"/>
<protein>
    <recommendedName>
        <fullName evidence="4">C1q domain-containing protein</fullName>
    </recommendedName>
</protein>
<keyword evidence="6" id="KW-1185">Reference proteome</keyword>
<dbReference type="Bgee" id="ENSGACG00000019849">
    <property type="expression patterns" value="Expressed in telencephalon and 1 other cell type or tissue"/>
</dbReference>
<evidence type="ECO:0000256" key="3">
    <source>
        <dbReference type="ARBA" id="ARBA00022729"/>
    </source>
</evidence>
<dbReference type="Gene3D" id="2.60.120.40">
    <property type="match status" value="1"/>
</dbReference>
<name>G3Q8L0_GASAC</name>
<organism evidence="5 6">
    <name type="scientific">Gasterosteus aculeatus aculeatus</name>
    <name type="common">three-spined stickleback</name>
    <dbReference type="NCBI Taxonomy" id="481459"/>
    <lineage>
        <taxon>Eukaryota</taxon>
        <taxon>Metazoa</taxon>
        <taxon>Chordata</taxon>
        <taxon>Craniata</taxon>
        <taxon>Vertebrata</taxon>
        <taxon>Euteleostomi</taxon>
        <taxon>Actinopterygii</taxon>
        <taxon>Neopterygii</taxon>
        <taxon>Teleostei</taxon>
        <taxon>Neoteleostei</taxon>
        <taxon>Acanthomorphata</taxon>
        <taxon>Eupercaria</taxon>
        <taxon>Perciformes</taxon>
        <taxon>Cottioidei</taxon>
        <taxon>Gasterosteales</taxon>
        <taxon>Gasterosteidae</taxon>
        <taxon>Gasterosteus</taxon>
    </lineage>
</organism>
<evidence type="ECO:0000313" key="6">
    <source>
        <dbReference type="Proteomes" id="UP000007635"/>
    </source>
</evidence>
<accession>G3Q8L0</accession>
<evidence type="ECO:0000256" key="1">
    <source>
        <dbReference type="ARBA" id="ARBA00004613"/>
    </source>
</evidence>
<dbReference type="eggNOG" id="ENOG502S4BE">
    <property type="taxonomic scope" value="Eukaryota"/>
</dbReference>
<dbReference type="InterPro" id="IPR050822">
    <property type="entry name" value="Cerebellin_Synaptic_Org"/>
</dbReference>
<dbReference type="SMART" id="SM00110">
    <property type="entry name" value="C1Q"/>
    <property type="match status" value="1"/>
</dbReference>
<sequence>FCFLLQSPHIERHALATLELNLGAQMQKMATVEASLQFYKSQAQALEKINQAQDAQLKSLLAVSSLSSTQMAFSAALGTSIGPFGQDTPVKYQRILSNIGSGYNPATGIFTAMARGMYYFSYTMYNNDGGQPNSVVSLMMNSQKMVSTWGTVAKDTQDSATNAAVVQLEAGDSVYVQLYANRAVFDDSYYYNTFSGFLLFTLS</sequence>
<dbReference type="STRING" id="69293.ENSGACP00000026224"/>
<keyword evidence="3" id="KW-0732">Signal</keyword>
<dbReference type="Proteomes" id="UP000007635">
    <property type="component" value="Chromosome IV"/>
</dbReference>
<dbReference type="PANTHER" id="PTHR22923:SF102">
    <property type="entry name" value="CEREBELLIN 13-RELATED"/>
    <property type="match status" value="1"/>
</dbReference>
<dbReference type="GeneTree" id="ENSGT00950000183116"/>
<dbReference type="PROSITE" id="PS50871">
    <property type="entry name" value="C1Q"/>
    <property type="match status" value="1"/>
</dbReference>
<evidence type="ECO:0000256" key="2">
    <source>
        <dbReference type="ARBA" id="ARBA00022525"/>
    </source>
</evidence>
<dbReference type="PANTHER" id="PTHR22923">
    <property type="entry name" value="CEREBELLIN-RELATED"/>
    <property type="match status" value="1"/>
</dbReference>
<evidence type="ECO:0000313" key="5">
    <source>
        <dbReference type="Ensembl" id="ENSGACP00000026224.2"/>
    </source>
</evidence>
<dbReference type="PRINTS" id="PR00007">
    <property type="entry name" value="COMPLEMNTC1Q"/>
</dbReference>
<dbReference type="AlphaFoldDB" id="G3Q8L0"/>
<dbReference type="Ensembl" id="ENSGACT00000026275.2">
    <property type="protein sequence ID" value="ENSGACP00000026224.2"/>
    <property type="gene ID" value="ENSGACG00000019849.2"/>
</dbReference>
<comment type="subcellular location">
    <subcellularLocation>
        <location evidence="1">Secreted</location>
    </subcellularLocation>
</comment>
<dbReference type="InParanoid" id="G3Q8L0"/>
<dbReference type="InterPro" id="IPR008983">
    <property type="entry name" value="Tumour_necrosis_fac-like_dom"/>
</dbReference>
<reference evidence="5" key="3">
    <citation type="submission" date="2025-09" db="UniProtKB">
        <authorList>
            <consortium name="Ensembl"/>
        </authorList>
    </citation>
    <scope>IDENTIFICATION</scope>
</reference>
<reference evidence="5 6" key="1">
    <citation type="journal article" date="2021" name="G3 (Bethesda)">
        <title>Improved contiguity of the threespine stickleback genome using long-read sequencing.</title>
        <authorList>
            <person name="Nath S."/>
            <person name="Shaw D.E."/>
            <person name="White M.A."/>
        </authorList>
    </citation>
    <scope>NUCLEOTIDE SEQUENCE [LARGE SCALE GENOMIC DNA]</scope>
    <source>
        <strain evidence="5 6">Lake Benthic</strain>
    </source>
</reference>
<evidence type="ECO:0000259" key="4">
    <source>
        <dbReference type="PROSITE" id="PS50871"/>
    </source>
</evidence>